<name>A0A7K7WVE3_9AVES</name>
<dbReference type="OrthoDB" id="9049620at2759"/>
<dbReference type="PANTHER" id="PTHR24100">
    <property type="entry name" value="BUTYROPHILIN"/>
    <property type="match status" value="1"/>
</dbReference>
<comment type="caution">
    <text evidence="7">The sequence shown here is derived from an EMBL/GenBank/DDBJ whole genome shotgun (WGS) entry which is preliminary data.</text>
</comment>
<comment type="subcellular location">
    <subcellularLocation>
        <location evidence="1">Membrane</location>
    </subcellularLocation>
</comment>
<feature type="chain" id="PRO_5029859592" evidence="5">
    <location>
        <begin position="16"/>
        <end position="165"/>
    </location>
</feature>
<dbReference type="InterPro" id="IPR050504">
    <property type="entry name" value="IgSF_BTN/MOG"/>
</dbReference>
<evidence type="ECO:0000313" key="8">
    <source>
        <dbReference type="Proteomes" id="UP000531559"/>
    </source>
</evidence>
<evidence type="ECO:0000259" key="6">
    <source>
        <dbReference type="PROSITE" id="PS50835"/>
    </source>
</evidence>
<keyword evidence="5" id="KW-0732">Signal</keyword>
<dbReference type="SMART" id="SM00406">
    <property type="entry name" value="IGv"/>
    <property type="match status" value="1"/>
</dbReference>
<organism evidence="7 8">
    <name type="scientific">Nothocercus julius</name>
    <dbReference type="NCBI Taxonomy" id="2585813"/>
    <lineage>
        <taxon>Eukaryota</taxon>
        <taxon>Metazoa</taxon>
        <taxon>Chordata</taxon>
        <taxon>Craniata</taxon>
        <taxon>Vertebrata</taxon>
        <taxon>Euteleostomi</taxon>
        <taxon>Archelosauria</taxon>
        <taxon>Archosauria</taxon>
        <taxon>Dinosauria</taxon>
        <taxon>Saurischia</taxon>
        <taxon>Theropoda</taxon>
        <taxon>Coelurosauria</taxon>
        <taxon>Aves</taxon>
        <taxon>Palaeognathae</taxon>
        <taxon>Tinamiformes</taxon>
        <taxon>Tinamidae</taxon>
        <taxon>Nothocercus</taxon>
    </lineage>
</organism>
<evidence type="ECO:0000256" key="3">
    <source>
        <dbReference type="ARBA" id="ARBA00023319"/>
    </source>
</evidence>
<feature type="signal peptide" evidence="5">
    <location>
        <begin position="1"/>
        <end position="15"/>
    </location>
</feature>
<dbReference type="Pfam" id="PF07686">
    <property type="entry name" value="V-set"/>
    <property type="match status" value="1"/>
</dbReference>
<accession>A0A7K7WVE3</accession>
<keyword evidence="4" id="KW-1133">Transmembrane helix</keyword>
<dbReference type="EMBL" id="VZSV01000503">
    <property type="protein sequence ID" value="NXA57210.1"/>
    <property type="molecule type" value="Genomic_DNA"/>
</dbReference>
<dbReference type="InterPro" id="IPR036179">
    <property type="entry name" value="Ig-like_dom_sf"/>
</dbReference>
<keyword evidence="8" id="KW-1185">Reference proteome</keyword>
<dbReference type="GO" id="GO:0005102">
    <property type="term" value="F:signaling receptor binding"/>
    <property type="evidence" value="ECO:0007669"/>
    <property type="project" value="TreeGrafter"/>
</dbReference>
<dbReference type="InterPro" id="IPR007110">
    <property type="entry name" value="Ig-like_dom"/>
</dbReference>
<dbReference type="PROSITE" id="PS50835">
    <property type="entry name" value="IG_LIKE"/>
    <property type="match status" value="1"/>
</dbReference>
<proteinExistence type="predicted"/>
<feature type="non-terminal residue" evidence="7">
    <location>
        <position position="1"/>
    </location>
</feature>
<evidence type="ECO:0000256" key="4">
    <source>
        <dbReference type="SAM" id="Phobius"/>
    </source>
</evidence>
<evidence type="ECO:0000313" key="7">
    <source>
        <dbReference type="EMBL" id="NXA57210.1"/>
    </source>
</evidence>
<reference evidence="7 8" key="1">
    <citation type="submission" date="2019-09" db="EMBL/GenBank/DDBJ databases">
        <title>Bird 10,000 Genomes (B10K) Project - Family phase.</title>
        <authorList>
            <person name="Zhang G."/>
        </authorList>
    </citation>
    <scope>NUCLEOTIDE SEQUENCE [LARGE SCALE GENOMIC DNA]</scope>
    <source>
        <strain evidence="7">B10K-MSB-01</strain>
    </source>
</reference>
<dbReference type="InterPro" id="IPR013783">
    <property type="entry name" value="Ig-like_fold"/>
</dbReference>
<protein>
    <submittedName>
        <fullName evidence="7">MOG protein</fullName>
    </submittedName>
</protein>
<dbReference type="InterPro" id="IPR013106">
    <property type="entry name" value="Ig_V-set"/>
</dbReference>
<sequence>FTVSLLVLCPSPLTAQLKVVGPDHPLSATVGQAVVLPCQLSPSLNAQTMTIRWIRQHISQTVHLYRNGQDQYWEQMREYQGRTELSKDGLIRGKLDLIITNVTASDDGLYMCALQNDNGYAEAVVELEVSAPFFHDAHPWKVALALILVTLLILILGLSVFSVRL</sequence>
<dbReference type="GO" id="GO:0001817">
    <property type="term" value="P:regulation of cytokine production"/>
    <property type="evidence" value="ECO:0007669"/>
    <property type="project" value="TreeGrafter"/>
</dbReference>
<keyword evidence="4" id="KW-0812">Transmembrane</keyword>
<dbReference type="GO" id="GO:0050852">
    <property type="term" value="P:T cell receptor signaling pathway"/>
    <property type="evidence" value="ECO:0007669"/>
    <property type="project" value="TreeGrafter"/>
</dbReference>
<evidence type="ECO:0000256" key="5">
    <source>
        <dbReference type="SAM" id="SignalP"/>
    </source>
</evidence>
<feature type="transmembrane region" description="Helical" evidence="4">
    <location>
        <begin position="142"/>
        <end position="163"/>
    </location>
</feature>
<evidence type="ECO:0000256" key="1">
    <source>
        <dbReference type="ARBA" id="ARBA00004370"/>
    </source>
</evidence>
<evidence type="ECO:0000256" key="2">
    <source>
        <dbReference type="ARBA" id="ARBA00023136"/>
    </source>
</evidence>
<dbReference type="PANTHER" id="PTHR24100:SF149">
    <property type="entry name" value="BG-LIKE ANTIGEN 1-RELATED"/>
    <property type="match status" value="1"/>
</dbReference>
<dbReference type="Gene3D" id="2.60.40.10">
    <property type="entry name" value="Immunoglobulins"/>
    <property type="match status" value="1"/>
</dbReference>
<feature type="domain" description="Ig-like" evidence="6">
    <location>
        <begin position="12"/>
        <end position="130"/>
    </location>
</feature>
<dbReference type="Proteomes" id="UP000531559">
    <property type="component" value="Unassembled WGS sequence"/>
</dbReference>
<feature type="non-terminal residue" evidence="7">
    <location>
        <position position="165"/>
    </location>
</feature>
<dbReference type="SMART" id="SM00409">
    <property type="entry name" value="IG"/>
    <property type="match status" value="1"/>
</dbReference>
<dbReference type="AlphaFoldDB" id="A0A7K7WVE3"/>
<dbReference type="GO" id="GO:0009897">
    <property type="term" value="C:external side of plasma membrane"/>
    <property type="evidence" value="ECO:0007669"/>
    <property type="project" value="TreeGrafter"/>
</dbReference>
<keyword evidence="3" id="KW-0393">Immunoglobulin domain</keyword>
<gene>
    <name evidence="7" type="primary">Mog</name>
    <name evidence="7" type="ORF">NOTJUL_R02908</name>
</gene>
<dbReference type="SUPFAM" id="SSF48726">
    <property type="entry name" value="Immunoglobulin"/>
    <property type="match status" value="1"/>
</dbReference>
<dbReference type="InterPro" id="IPR003599">
    <property type="entry name" value="Ig_sub"/>
</dbReference>
<dbReference type="FunFam" id="2.60.40.10:FF:000208">
    <property type="entry name" value="Butyrophilin subfamily 1 member A1"/>
    <property type="match status" value="1"/>
</dbReference>
<keyword evidence="2 4" id="KW-0472">Membrane</keyword>